<keyword evidence="1" id="KW-1133">Transmembrane helix</keyword>
<keyword evidence="1" id="KW-0472">Membrane</keyword>
<protein>
    <submittedName>
        <fullName evidence="2">TIGR02206 family membrane protein</fullName>
    </submittedName>
</protein>
<dbReference type="RefSeq" id="WP_377390812.1">
    <property type="nucleotide sequence ID" value="NZ_JBHSAN010000024.1"/>
</dbReference>
<gene>
    <name evidence="2" type="ORF">ACFS2C_16140</name>
</gene>
<evidence type="ECO:0000313" key="3">
    <source>
        <dbReference type="Proteomes" id="UP001597478"/>
    </source>
</evidence>
<comment type="caution">
    <text evidence="2">The sequence shown here is derived from an EMBL/GenBank/DDBJ whole genome shotgun (WGS) entry which is preliminary data.</text>
</comment>
<feature type="transmembrane region" description="Helical" evidence="1">
    <location>
        <begin position="100"/>
        <end position="120"/>
    </location>
</feature>
<accession>A0ABW5WAH8</accession>
<dbReference type="InterPro" id="IPR011737">
    <property type="entry name" value="CHP02206_TP0381"/>
</dbReference>
<reference evidence="3" key="1">
    <citation type="journal article" date="2019" name="Int. J. Syst. Evol. Microbiol.">
        <title>The Global Catalogue of Microorganisms (GCM) 10K type strain sequencing project: providing services to taxonomists for standard genome sequencing and annotation.</title>
        <authorList>
            <consortium name="The Broad Institute Genomics Platform"/>
            <consortium name="The Broad Institute Genome Sequencing Center for Infectious Disease"/>
            <person name="Wu L."/>
            <person name="Ma J."/>
        </authorList>
    </citation>
    <scope>NUCLEOTIDE SEQUENCE [LARGE SCALE GENOMIC DNA]</scope>
    <source>
        <strain evidence="3">IBRC-M 10906</strain>
    </source>
</reference>
<keyword evidence="3" id="KW-1185">Reference proteome</keyword>
<evidence type="ECO:0000256" key="1">
    <source>
        <dbReference type="SAM" id="Phobius"/>
    </source>
</evidence>
<proteinExistence type="predicted"/>
<feature type="transmembrane region" description="Helical" evidence="1">
    <location>
        <begin position="163"/>
        <end position="187"/>
    </location>
</feature>
<organism evidence="2 3">
    <name type="scientific">Prauserella oleivorans</name>
    <dbReference type="NCBI Taxonomy" id="1478153"/>
    <lineage>
        <taxon>Bacteria</taxon>
        <taxon>Bacillati</taxon>
        <taxon>Actinomycetota</taxon>
        <taxon>Actinomycetes</taxon>
        <taxon>Pseudonocardiales</taxon>
        <taxon>Pseudonocardiaceae</taxon>
        <taxon>Prauserella</taxon>
    </lineage>
</organism>
<feature type="transmembrane region" description="Helical" evidence="1">
    <location>
        <begin position="48"/>
        <end position="69"/>
    </location>
</feature>
<dbReference type="Proteomes" id="UP001597478">
    <property type="component" value="Unassembled WGS sequence"/>
</dbReference>
<sequence length="249" mass="28128">MELTAQEFSSYGPSHWAVLVVFVLGLVLLIRAGRAWRGTEAQTRFSRVFAVLLLIGHVAARFYSVALGIEEPIDAVPLHVSDLVGFVAAYALWTHRRWAFAVTYYWCLSLTTQALISPAFVGPDFPHYKFMAFWGLHLLAVWAAIYLTWGVGLHPTWREYRICVTITVSWAVVAFVFNSIAGTNFGFLNRKPANPSVLELLGPWPWYLLPEAVLILGVWALITWPWTRHDRAGTRRRRRPLTPPSGHGA</sequence>
<feature type="transmembrane region" description="Helical" evidence="1">
    <location>
        <begin position="132"/>
        <end position="151"/>
    </location>
</feature>
<feature type="transmembrane region" description="Helical" evidence="1">
    <location>
        <begin position="75"/>
        <end position="93"/>
    </location>
</feature>
<feature type="transmembrane region" description="Helical" evidence="1">
    <location>
        <begin position="207"/>
        <end position="227"/>
    </location>
</feature>
<dbReference type="Pfam" id="PF14808">
    <property type="entry name" value="TMEM164"/>
    <property type="match status" value="1"/>
</dbReference>
<name>A0ABW5WAH8_9PSEU</name>
<evidence type="ECO:0000313" key="2">
    <source>
        <dbReference type="EMBL" id="MFD2800922.1"/>
    </source>
</evidence>
<keyword evidence="1" id="KW-0812">Transmembrane</keyword>
<dbReference type="EMBL" id="JBHUOF010000021">
    <property type="protein sequence ID" value="MFD2800922.1"/>
    <property type="molecule type" value="Genomic_DNA"/>
</dbReference>
<feature type="transmembrane region" description="Helical" evidence="1">
    <location>
        <begin position="16"/>
        <end position="36"/>
    </location>
</feature>
<dbReference type="NCBIfam" id="TIGR02206">
    <property type="entry name" value="intg_mem_TP0381"/>
    <property type="match status" value="1"/>
</dbReference>